<dbReference type="InterPro" id="IPR044068">
    <property type="entry name" value="CB"/>
</dbReference>
<dbReference type="GO" id="GO:0006310">
    <property type="term" value="P:DNA recombination"/>
    <property type="evidence" value="ECO:0007669"/>
    <property type="project" value="UniProtKB-KW"/>
</dbReference>
<evidence type="ECO:0000259" key="6">
    <source>
        <dbReference type="PROSITE" id="PS51900"/>
    </source>
</evidence>
<dbReference type="InterPro" id="IPR010998">
    <property type="entry name" value="Integrase_recombinase_N"/>
</dbReference>
<name>A0A7I9XU99_9MYCO</name>
<dbReference type="PANTHER" id="PTHR30349">
    <property type="entry name" value="PHAGE INTEGRASE-RELATED"/>
    <property type="match status" value="1"/>
</dbReference>
<protein>
    <recommendedName>
        <fullName evidence="9">Site-specific integrase</fullName>
    </recommendedName>
</protein>
<dbReference type="EMBL" id="BLKW01000002">
    <property type="protein sequence ID" value="GFG73583.1"/>
    <property type="molecule type" value="Genomic_DNA"/>
</dbReference>
<evidence type="ECO:0000313" key="8">
    <source>
        <dbReference type="Proteomes" id="UP000465361"/>
    </source>
</evidence>
<evidence type="ECO:0000256" key="2">
    <source>
        <dbReference type="ARBA" id="ARBA00023125"/>
    </source>
</evidence>
<proteinExistence type="inferred from homology"/>
<dbReference type="AlphaFoldDB" id="A0A7I9XU99"/>
<dbReference type="Gene3D" id="1.10.443.10">
    <property type="entry name" value="Intergrase catalytic core"/>
    <property type="match status" value="1"/>
</dbReference>
<keyword evidence="2 4" id="KW-0238">DNA-binding</keyword>
<dbReference type="PANTHER" id="PTHR30349:SF64">
    <property type="entry name" value="PROPHAGE INTEGRASE INTD-RELATED"/>
    <property type="match status" value="1"/>
</dbReference>
<organism evidence="7 8">
    <name type="scientific">Mycobacterium botniense</name>
    <dbReference type="NCBI Taxonomy" id="84962"/>
    <lineage>
        <taxon>Bacteria</taxon>
        <taxon>Bacillati</taxon>
        <taxon>Actinomycetota</taxon>
        <taxon>Actinomycetes</taxon>
        <taxon>Mycobacteriales</taxon>
        <taxon>Mycobacteriaceae</taxon>
        <taxon>Mycobacterium</taxon>
    </lineage>
</organism>
<keyword evidence="3" id="KW-0233">DNA recombination</keyword>
<dbReference type="InterPro" id="IPR013762">
    <property type="entry name" value="Integrase-like_cat_sf"/>
</dbReference>
<dbReference type="InterPro" id="IPR050090">
    <property type="entry name" value="Tyrosine_recombinase_XerCD"/>
</dbReference>
<dbReference type="Gene3D" id="1.10.150.130">
    <property type="match status" value="1"/>
</dbReference>
<evidence type="ECO:0000256" key="4">
    <source>
        <dbReference type="PROSITE-ProRule" id="PRU01248"/>
    </source>
</evidence>
<evidence type="ECO:0000256" key="3">
    <source>
        <dbReference type="ARBA" id="ARBA00023172"/>
    </source>
</evidence>
<evidence type="ECO:0000313" key="7">
    <source>
        <dbReference type="EMBL" id="GFG73583.1"/>
    </source>
</evidence>
<dbReference type="PROSITE" id="PS51898">
    <property type="entry name" value="TYR_RECOMBINASE"/>
    <property type="match status" value="1"/>
</dbReference>
<sequence length="463" mass="49947">MQKRNTKSGSAAYIVKWKDPDGKHQTKGGFRTRKAAEDYATETADKIRRGVYFDPKAGRMLFRDAAQLWLASRHDLKPTTKAGHEAALAPASTRRGDGKTLGIDATFGGYPLNKITRDQISMWVQKMVVAGKKPSTVRHAYFTVRMVLAQAVADGRLASNPADYVKLPTEHGDSGVVDDPAQFLTGAQVSALVAATPRPYNVLVHIAPWSGLRAAELAGLQVGDVELSKTSPNLNAPTKPGVLRVERTARLVGTTMTYLAPKTKGSRRKVLLTAVTTALLRDYLAEHPRADDSTAPLFPAVTLKMPKPTGVRAVGPDGKPTSRERRAVVQRQATALADLSVAEAEDRLVLDWSEPLQHGGWYKAVYRPAVLRANRLTPTAGLSPELKFHSLRHTYASLCVAAGIPAFDVSRFMGHAKPTTTMGIYAHLFEDNHADAMAALGAMGSLAASGNVIPLWCRSGSSS</sequence>
<dbReference type="Proteomes" id="UP000465361">
    <property type="component" value="Unassembled WGS sequence"/>
</dbReference>
<dbReference type="Pfam" id="PF00589">
    <property type="entry name" value="Phage_integrase"/>
    <property type="match status" value="1"/>
</dbReference>
<evidence type="ECO:0008006" key="9">
    <source>
        <dbReference type="Google" id="ProtNLM"/>
    </source>
</evidence>
<dbReference type="SUPFAM" id="SSF56349">
    <property type="entry name" value="DNA breaking-rejoining enzymes"/>
    <property type="match status" value="1"/>
</dbReference>
<gene>
    <name evidence="7" type="ORF">MBOT_09480</name>
</gene>
<keyword evidence="8" id="KW-1185">Reference proteome</keyword>
<dbReference type="PROSITE" id="PS51900">
    <property type="entry name" value="CB"/>
    <property type="match status" value="1"/>
</dbReference>
<evidence type="ECO:0000259" key="5">
    <source>
        <dbReference type="PROSITE" id="PS51898"/>
    </source>
</evidence>
<dbReference type="InterPro" id="IPR011010">
    <property type="entry name" value="DNA_brk_join_enz"/>
</dbReference>
<dbReference type="InterPro" id="IPR002104">
    <property type="entry name" value="Integrase_catalytic"/>
</dbReference>
<feature type="domain" description="Core-binding (CB)" evidence="6">
    <location>
        <begin position="60"/>
        <end position="152"/>
    </location>
</feature>
<reference evidence="7 8" key="1">
    <citation type="journal article" date="2019" name="Emerg. Microbes Infect.">
        <title>Comprehensive subspecies identification of 175 nontuberculous mycobacteria species based on 7547 genomic profiles.</title>
        <authorList>
            <person name="Matsumoto Y."/>
            <person name="Kinjo T."/>
            <person name="Motooka D."/>
            <person name="Nabeya D."/>
            <person name="Jung N."/>
            <person name="Uechi K."/>
            <person name="Horii T."/>
            <person name="Iida T."/>
            <person name="Fujita J."/>
            <person name="Nakamura S."/>
        </authorList>
    </citation>
    <scope>NUCLEOTIDE SEQUENCE [LARGE SCALE GENOMIC DNA]</scope>
    <source>
        <strain evidence="7 8">JCM 17322</strain>
    </source>
</reference>
<comment type="caution">
    <text evidence="7">The sequence shown here is derived from an EMBL/GenBank/DDBJ whole genome shotgun (WGS) entry which is preliminary data.</text>
</comment>
<evidence type="ECO:0000256" key="1">
    <source>
        <dbReference type="ARBA" id="ARBA00008857"/>
    </source>
</evidence>
<accession>A0A7I9XU99</accession>
<comment type="similarity">
    <text evidence="1">Belongs to the 'phage' integrase family.</text>
</comment>
<feature type="domain" description="Tyr recombinase" evidence="5">
    <location>
        <begin position="179"/>
        <end position="438"/>
    </location>
</feature>
<dbReference type="GO" id="GO:0015074">
    <property type="term" value="P:DNA integration"/>
    <property type="evidence" value="ECO:0007669"/>
    <property type="project" value="InterPro"/>
</dbReference>
<dbReference type="GO" id="GO:0003677">
    <property type="term" value="F:DNA binding"/>
    <property type="evidence" value="ECO:0007669"/>
    <property type="project" value="UniProtKB-UniRule"/>
</dbReference>